<dbReference type="InterPro" id="IPR050287">
    <property type="entry name" value="MTA/SAH_deaminase"/>
</dbReference>
<dbReference type="PANTHER" id="PTHR43794:SF11">
    <property type="entry name" value="AMIDOHYDROLASE-RELATED DOMAIN-CONTAINING PROTEIN"/>
    <property type="match status" value="1"/>
</dbReference>
<dbReference type="Pfam" id="PF01979">
    <property type="entry name" value="Amidohydro_1"/>
    <property type="match status" value="1"/>
</dbReference>
<organism evidence="3 4">
    <name type="scientific">Monascus purpureus</name>
    <name type="common">Red mold</name>
    <name type="synonym">Monascus anka</name>
    <dbReference type="NCBI Taxonomy" id="5098"/>
    <lineage>
        <taxon>Eukaryota</taxon>
        <taxon>Fungi</taxon>
        <taxon>Dikarya</taxon>
        <taxon>Ascomycota</taxon>
        <taxon>Pezizomycotina</taxon>
        <taxon>Eurotiomycetes</taxon>
        <taxon>Eurotiomycetidae</taxon>
        <taxon>Eurotiales</taxon>
        <taxon>Aspergillaceae</taxon>
        <taxon>Monascus</taxon>
    </lineage>
</organism>
<dbReference type="Proteomes" id="UP000319663">
    <property type="component" value="Unassembled WGS sequence"/>
</dbReference>
<dbReference type="SUPFAM" id="SSF51338">
    <property type="entry name" value="Composite domain of metallo-dependent hydrolases"/>
    <property type="match status" value="1"/>
</dbReference>
<gene>
    <name evidence="3" type="ORF">MPDQ_003716</name>
</gene>
<dbReference type="PANTHER" id="PTHR43794">
    <property type="entry name" value="AMINOHYDROLASE SSNA-RELATED"/>
    <property type="match status" value="1"/>
</dbReference>
<dbReference type="SUPFAM" id="SSF51556">
    <property type="entry name" value="Metallo-dependent hydrolases"/>
    <property type="match status" value="1"/>
</dbReference>
<dbReference type="InterPro" id="IPR032466">
    <property type="entry name" value="Metal_Hydrolase"/>
</dbReference>
<dbReference type="Gene3D" id="3.20.20.140">
    <property type="entry name" value="Metal-dependent hydrolases"/>
    <property type="match status" value="1"/>
</dbReference>
<dbReference type="Gene3D" id="2.30.40.10">
    <property type="entry name" value="Urease, subunit C, domain 1"/>
    <property type="match status" value="1"/>
</dbReference>
<dbReference type="InterPro" id="IPR006680">
    <property type="entry name" value="Amidohydro-rel"/>
</dbReference>
<evidence type="ECO:0000313" key="4">
    <source>
        <dbReference type="Proteomes" id="UP000319663"/>
    </source>
</evidence>
<keyword evidence="1" id="KW-0378">Hydrolase</keyword>
<evidence type="ECO:0000313" key="3">
    <source>
        <dbReference type="EMBL" id="TQB68282.1"/>
    </source>
</evidence>
<reference evidence="3 4" key="1">
    <citation type="submission" date="2019-06" db="EMBL/GenBank/DDBJ databases">
        <title>Wine fermentation using esterase from Monascus purpureus.</title>
        <authorList>
            <person name="Geng C."/>
            <person name="Zhang Y."/>
        </authorList>
    </citation>
    <scope>NUCLEOTIDE SEQUENCE [LARGE SCALE GENOMIC DNA]</scope>
    <source>
        <strain evidence="3">HQ1</strain>
    </source>
</reference>
<evidence type="ECO:0000259" key="2">
    <source>
        <dbReference type="Pfam" id="PF01979"/>
    </source>
</evidence>
<dbReference type="STRING" id="5098.A0A507QMH1"/>
<sequence>MSHYTGRNKSPTAPLTSDEPSSILCSAHLIAVILVQRDNGSPSTKEAAERLGRKASMYTAVLASQESVSSLTSTVLKDGHGIGIQRRHPSRVFSQDVVCSTSSPAGQLTLIEPRCSSPITPAKGGSIIHVASLVPFQGGLTVPSFNGFFIHIVQDAHACGAIGNSNTAPFDEITSPQVVNLVSVLAECIKPREKRVCELNLVRSSRRKLTPAGPGREAYAVYRLDPHEMGKTILLRNALILVRSGESDDHVVPLREHSLLIEGNRISKIAPQVTAPSAETLVIDCTGRIISPGFIDTHHHLWQTQLKGRHANHTLLEYMPSGNMQSANYAPEDVFWGELGGFLAALDAGTTTVVDYAHINCTPENSSRDIIRASRGILLYAHADRQAVEAGSRMGGSMLEDWVLRQLEDLADNAPYANGRVQIGLAFDGFFLPKETVIDLFERARKAGVKAITSHYVPGSLFGHYSVVDTLDSYGLLASDIVISHATNPKPSDIGKLAKAKAWISSTPDTELQMGHGYPICFDEGCSGISSLGVDCHSNNCGSLVSQMHLALQRRQG</sequence>
<evidence type="ECO:0000256" key="1">
    <source>
        <dbReference type="ARBA" id="ARBA00022801"/>
    </source>
</evidence>
<dbReference type="EMBL" id="VIFY01000232">
    <property type="protein sequence ID" value="TQB68282.1"/>
    <property type="molecule type" value="Genomic_DNA"/>
</dbReference>
<feature type="domain" description="Amidohydrolase-related" evidence="2">
    <location>
        <begin position="289"/>
        <end position="552"/>
    </location>
</feature>
<accession>A0A507QMH1</accession>
<keyword evidence="4" id="KW-1185">Reference proteome</keyword>
<protein>
    <recommendedName>
        <fullName evidence="2">Amidohydrolase-related domain-containing protein</fullName>
    </recommendedName>
</protein>
<comment type="caution">
    <text evidence="3">The sequence shown here is derived from an EMBL/GenBank/DDBJ whole genome shotgun (WGS) entry which is preliminary data.</text>
</comment>
<proteinExistence type="predicted"/>
<dbReference type="AlphaFoldDB" id="A0A507QMH1"/>
<dbReference type="GO" id="GO:0016810">
    <property type="term" value="F:hydrolase activity, acting on carbon-nitrogen (but not peptide) bonds"/>
    <property type="evidence" value="ECO:0007669"/>
    <property type="project" value="InterPro"/>
</dbReference>
<dbReference type="InterPro" id="IPR011059">
    <property type="entry name" value="Metal-dep_hydrolase_composite"/>
</dbReference>
<name>A0A507QMH1_MONPU</name>